<evidence type="ECO:0000313" key="1">
    <source>
        <dbReference type="EMBL" id="KKN73583.1"/>
    </source>
</evidence>
<gene>
    <name evidence="1" type="ORF">LCGC14_0398990</name>
</gene>
<sequence>MPWLQSDVNVGYRIHIIEEDRKPLEKLLAQATEYNSPRIIYHQQRKFSTETIVATTKEVHRVLKEMAEEEEWAQKQKMAREAEEIL</sequence>
<proteinExistence type="predicted"/>
<comment type="caution">
    <text evidence="1">The sequence shown here is derived from an EMBL/GenBank/DDBJ whole genome shotgun (WGS) entry which is preliminary data.</text>
</comment>
<protein>
    <submittedName>
        <fullName evidence="1">Uncharacterized protein</fullName>
    </submittedName>
</protein>
<organism evidence="1">
    <name type="scientific">marine sediment metagenome</name>
    <dbReference type="NCBI Taxonomy" id="412755"/>
    <lineage>
        <taxon>unclassified sequences</taxon>
        <taxon>metagenomes</taxon>
        <taxon>ecological metagenomes</taxon>
    </lineage>
</organism>
<dbReference type="AlphaFoldDB" id="A0A0F9W6A9"/>
<name>A0A0F9W6A9_9ZZZZ</name>
<dbReference type="EMBL" id="LAZR01000341">
    <property type="protein sequence ID" value="KKN73583.1"/>
    <property type="molecule type" value="Genomic_DNA"/>
</dbReference>
<reference evidence="1" key="1">
    <citation type="journal article" date="2015" name="Nature">
        <title>Complex archaea that bridge the gap between prokaryotes and eukaryotes.</title>
        <authorList>
            <person name="Spang A."/>
            <person name="Saw J.H."/>
            <person name="Jorgensen S.L."/>
            <person name="Zaremba-Niedzwiedzka K."/>
            <person name="Martijn J."/>
            <person name="Lind A.E."/>
            <person name="van Eijk R."/>
            <person name="Schleper C."/>
            <person name="Guy L."/>
            <person name="Ettema T.J."/>
        </authorList>
    </citation>
    <scope>NUCLEOTIDE SEQUENCE</scope>
</reference>
<accession>A0A0F9W6A9</accession>